<dbReference type="Pfam" id="PF13426">
    <property type="entry name" value="PAS_9"/>
    <property type="match status" value="1"/>
</dbReference>
<dbReference type="PRINTS" id="PR01301">
    <property type="entry name" value="RGSPROTEIN"/>
</dbReference>
<dbReference type="SUPFAM" id="SSF48097">
    <property type="entry name" value="Regulator of G-protein signaling, RGS"/>
    <property type="match status" value="1"/>
</dbReference>
<dbReference type="Gene3D" id="3.30.450.20">
    <property type="entry name" value="PAS domain"/>
    <property type="match status" value="1"/>
</dbReference>
<dbReference type="EMBL" id="JAVRRA010016433">
    <property type="protein sequence ID" value="KAK5202018.1"/>
    <property type="molecule type" value="Genomic_DNA"/>
</dbReference>
<dbReference type="Pfam" id="PF00615">
    <property type="entry name" value="RGS"/>
    <property type="match status" value="1"/>
</dbReference>
<dbReference type="InterPro" id="IPR044926">
    <property type="entry name" value="RGS_subdomain_2"/>
</dbReference>
<feature type="region of interest" description="Disordered" evidence="4">
    <location>
        <begin position="12"/>
        <end position="54"/>
    </location>
</feature>
<evidence type="ECO:0000259" key="5">
    <source>
        <dbReference type="PROSITE" id="PS50132"/>
    </source>
</evidence>
<protein>
    <recommendedName>
        <fullName evidence="5">RGS domain-containing protein</fullName>
    </recommendedName>
</protein>
<reference evidence="6 7" key="1">
    <citation type="submission" date="2023-08" db="EMBL/GenBank/DDBJ databases">
        <title>Black Yeasts Isolated from many extreme environments.</title>
        <authorList>
            <person name="Coleine C."/>
            <person name="Stajich J.E."/>
            <person name="Selbmann L."/>
        </authorList>
    </citation>
    <scope>NUCLEOTIDE SEQUENCE [LARGE SCALE GENOMIC DNA]</scope>
    <source>
        <strain evidence="6 7">CCFEE 536</strain>
    </source>
</reference>
<dbReference type="InterPro" id="IPR035965">
    <property type="entry name" value="PAS-like_dom_sf"/>
</dbReference>
<feature type="domain" description="RGS" evidence="5">
    <location>
        <begin position="65"/>
        <end position="178"/>
    </location>
</feature>
<keyword evidence="2" id="KW-0288">FMN</keyword>
<proteinExistence type="predicted"/>
<dbReference type="Proteomes" id="UP001357485">
    <property type="component" value="Unassembled WGS sequence"/>
</dbReference>
<keyword evidence="1" id="KW-0285">Flavoprotein</keyword>
<dbReference type="SMART" id="SM00315">
    <property type="entry name" value="RGS"/>
    <property type="match status" value="1"/>
</dbReference>
<dbReference type="PROSITE" id="PS50132">
    <property type="entry name" value="RGS"/>
    <property type="match status" value="1"/>
</dbReference>
<dbReference type="PANTHER" id="PTHR47429:SF2">
    <property type="entry name" value="PROTEIN TWIN LOV 1"/>
    <property type="match status" value="1"/>
</dbReference>
<dbReference type="CDD" id="cd00130">
    <property type="entry name" value="PAS"/>
    <property type="match status" value="1"/>
</dbReference>
<feature type="compositionally biased region" description="Polar residues" evidence="4">
    <location>
        <begin position="12"/>
        <end position="41"/>
    </location>
</feature>
<accession>A0ABR0LQU3</accession>
<evidence type="ECO:0000256" key="2">
    <source>
        <dbReference type="ARBA" id="ARBA00022643"/>
    </source>
</evidence>
<keyword evidence="3" id="KW-0157">Chromophore</keyword>
<keyword evidence="7" id="KW-1185">Reference proteome</keyword>
<sequence length="503" mass="56373">MPVHQAFDFQLSSKTSDGGSTGQKVSSPWRESTVRTSQITAVTPHRTPSHSSSVRGVADFFSPEVFRIVLHNPTTAHQLLKFSQARFCGENLEFLEKVDRFSTLLDDLTKTMSEIHTSFTSPDAPRQLNLSHATMNKLNADIKKASLTTMPALELIFAEAEEHVEEILATQIYPRFVKHQMTLSAVRALSNDRGRYAGLGDCFCLTNPAMADNPILFASDGFVKVTGYSRTDIIPRNCRFLQGEYTDRSAVQRLKTSIGANRESIELLLNYRKTGEPFWNLLYVAPLLNASGEVVFFLGGQINCSTTIHSCSDILRVLSVSEEHESSNKEPVAPPMPKESTSSRGGFFKSFRSRGPDKIVDNREAGMEQELLNRMENMDFKNQVEMFYTAYSKYLVLSYDSLDIKFFSSGVVDMLYLDPRAITSFVGNNVFKVLSQHATNISKDLKNSVKSSLKVGRAISVDISLLTRRSLALRRSEKFALHWTPLKDEHARVRWVVVALAGK</sequence>
<dbReference type="InterPro" id="IPR036305">
    <property type="entry name" value="RGS_sf"/>
</dbReference>
<dbReference type="InterPro" id="IPR016137">
    <property type="entry name" value="RGS"/>
</dbReference>
<comment type="caution">
    <text evidence="6">The sequence shown here is derived from an EMBL/GenBank/DDBJ whole genome shotgun (WGS) entry which is preliminary data.</text>
</comment>
<organism evidence="6 7">
    <name type="scientific">Cryomyces antarcticus</name>
    <dbReference type="NCBI Taxonomy" id="329879"/>
    <lineage>
        <taxon>Eukaryota</taxon>
        <taxon>Fungi</taxon>
        <taxon>Dikarya</taxon>
        <taxon>Ascomycota</taxon>
        <taxon>Pezizomycotina</taxon>
        <taxon>Dothideomycetes</taxon>
        <taxon>Dothideomycetes incertae sedis</taxon>
        <taxon>Cryomyces</taxon>
    </lineage>
</organism>
<evidence type="ECO:0000256" key="1">
    <source>
        <dbReference type="ARBA" id="ARBA00022630"/>
    </source>
</evidence>
<dbReference type="Gene3D" id="1.10.167.10">
    <property type="entry name" value="Regulator of G-protein Signalling 4, domain 2"/>
    <property type="match status" value="1"/>
</dbReference>
<gene>
    <name evidence="6" type="ORF">LTR16_000686</name>
</gene>
<dbReference type="SUPFAM" id="SSF55785">
    <property type="entry name" value="PYP-like sensor domain (PAS domain)"/>
    <property type="match status" value="1"/>
</dbReference>
<evidence type="ECO:0000256" key="4">
    <source>
        <dbReference type="SAM" id="MobiDB-lite"/>
    </source>
</evidence>
<name>A0ABR0LQU3_9PEZI</name>
<evidence type="ECO:0000256" key="3">
    <source>
        <dbReference type="ARBA" id="ARBA00022991"/>
    </source>
</evidence>
<dbReference type="InterPro" id="IPR000014">
    <property type="entry name" value="PAS"/>
</dbReference>
<evidence type="ECO:0000313" key="7">
    <source>
        <dbReference type="Proteomes" id="UP001357485"/>
    </source>
</evidence>
<evidence type="ECO:0000313" key="6">
    <source>
        <dbReference type="EMBL" id="KAK5202018.1"/>
    </source>
</evidence>
<dbReference type="PANTHER" id="PTHR47429">
    <property type="entry name" value="PROTEIN TWIN LOV 1"/>
    <property type="match status" value="1"/>
</dbReference>